<evidence type="ECO:0000256" key="7">
    <source>
        <dbReference type="SAM" id="MobiDB-lite"/>
    </source>
</evidence>
<evidence type="ECO:0000256" key="4">
    <source>
        <dbReference type="ARBA" id="ARBA00022692"/>
    </source>
</evidence>
<dbReference type="Pfam" id="PF03743">
    <property type="entry name" value="TrbI"/>
    <property type="match status" value="1"/>
</dbReference>
<sequence>MTDTRTTQPAPADGPATIDGERHVSDVAGTKSGMGKNVGVGLMLGAGALAVGAIFLTSAQPNLKPTVAPDLPVRSQVSYEAPPIGAVPVPPPLPGDTAPPLPPGFPAQGGQTATPVAQVPTPRPAARLLVYNSGGGVGGALGGMGGAMGGAGQGQGGGFAPAAFQQGGPGGAGAQGGQEGGDSLGARMQTTQLSGVQANVLRNQPYLLTTGTLIPCTLQTAMESTLPGFVTCVIPQDIQGKTGLTLLDRGTKVVGQFQGGVRQGVERMFVVWTRAETPQGVVVNLDSPASDPLGRSGLSGAVDRHFFQKFGAALLMSVVDGAMQAGQAAVSKSGTTTINTGSTSSVVGEVVRGSSNIPPTVRKNQGELVSIFVARDLDFSTVYQVGPAQPRYVGGAR</sequence>
<feature type="transmembrane region" description="Helical" evidence="8">
    <location>
        <begin position="38"/>
        <end position="56"/>
    </location>
</feature>
<evidence type="ECO:0000256" key="1">
    <source>
        <dbReference type="ARBA" id="ARBA00004162"/>
    </source>
</evidence>
<keyword evidence="4 8" id="KW-0812">Transmembrane</keyword>
<evidence type="ECO:0000256" key="3">
    <source>
        <dbReference type="ARBA" id="ARBA00022475"/>
    </source>
</evidence>
<dbReference type="EMBL" id="CABVLI010000036">
    <property type="protein sequence ID" value="VVT11795.1"/>
    <property type="molecule type" value="Genomic_DNA"/>
</dbReference>
<comment type="similarity">
    <text evidence="2">Belongs to the TrbI/VirB10 family.</text>
</comment>
<feature type="region of interest" description="Disordered" evidence="7">
    <location>
        <begin position="1"/>
        <end position="31"/>
    </location>
</feature>
<accession>A0A5E7YY54</accession>
<dbReference type="InterPro" id="IPR005498">
    <property type="entry name" value="T4SS_VirB10/TraB/TrbI"/>
</dbReference>
<evidence type="ECO:0000256" key="2">
    <source>
        <dbReference type="ARBA" id="ARBA00010265"/>
    </source>
</evidence>
<gene>
    <name evidence="9" type="primary">virB</name>
    <name evidence="9" type="ORF">SPHINGO391_410115</name>
</gene>
<dbReference type="InterPro" id="IPR047695">
    <property type="entry name" value="T4SS_VirB10/PtlG"/>
</dbReference>
<keyword evidence="6 8" id="KW-0472">Membrane</keyword>
<dbReference type="RefSeq" id="WP_151990620.1">
    <property type="nucleotide sequence ID" value="NZ_LR701528.1"/>
</dbReference>
<dbReference type="InterPro" id="IPR042217">
    <property type="entry name" value="T4SS_VirB10/TrbI"/>
</dbReference>
<evidence type="ECO:0000256" key="5">
    <source>
        <dbReference type="ARBA" id="ARBA00022989"/>
    </source>
</evidence>
<proteinExistence type="inferred from homology"/>
<keyword evidence="5 8" id="KW-1133">Transmembrane helix</keyword>
<dbReference type="NCBIfam" id="NF038091">
    <property type="entry name" value="T4SS_VirB10"/>
    <property type="match status" value="1"/>
</dbReference>
<dbReference type="Gene3D" id="2.40.128.260">
    <property type="entry name" value="Type IV secretion system, VirB10/TraB/TrbI"/>
    <property type="match status" value="2"/>
</dbReference>
<reference evidence="9 10" key="1">
    <citation type="submission" date="2019-09" db="EMBL/GenBank/DDBJ databases">
        <authorList>
            <person name="Dittami M. S."/>
        </authorList>
    </citation>
    <scope>NUCLEOTIDE SEQUENCE [LARGE SCALE GENOMIC DNA]</scope>
    <source>
        <strain evidence="9">SPHINGO391</strain>
    </source>
</reference>
<comment type="subcellular location">
    <subcellularLocation>
        <location evidence="1">Cell membrane</location>
        <topology evidence="1">Single-pass membrane protein</topology>
    </subcellularLocation>
</comment>
<name>A0A5E7YY54_9SPHN</name>
<organism evidence="9 10">
    <name type="scientific">Sphingomonas aurantiaca</name>
    <dbReference type="NCBI Taxonomy" id="185949"/>
    <lineage>
        <taxon>Bacteria</taxon>
        <taxon>Pseudomonadati</taxon>
        <taxon>Pseudomonadota</taxon>
        <taxon>Alphaproteobacteria</taxon>
        <taxon>Sphingomonadales</taxon>
        <taxon>Sphingomonadaceae</taxon>
        <taxon>Sphingomonas</taxon>
    </lineage>
</organism>
<dbReference type="Proteomes" id="UP000326857">
    <property type="component" value="Unassembled WGS sequence"/>
</dbReference>
<dbReference type="CDD" id="cd16429">
    <property type="entry name" value="VirB10"/>
    <property type="match status" value="1"/>
</dbReference>
<evidence type="ECO:0000256" key="6">
    <source>
        <dbReference type="ARBA" id="ARBA00023136"/>
    </source>
</evidence>
<evidence type="ECO:0000256" key="8">
    <source>
        <dbReference type="SAM" id="Phobius"/>
    </source>
</evidence>
<evidence type="ECO:0000313" key="10">
    <source>
        <dbReference type="Proteomes" id="UP000326857"/>
    </source>
</evidence>
<dbReference type="AlphaFoldDB" id="A0A5E7YY54"/>
<keyword evidence="3" id="KW-1003">Cell membrane</keyword>
<protein>
    <submittedName>
        <fullName evidence="9">Type IV secretion system protein VirB10</fullName>
    </submittedName>
</protein>
<evidence type="ECO:0000313" key="9">
    <source>
        <dbReference type="EMBL" id="VVT11795.1"/>
    </source>
</evidence>
<dbReference type="GO" id="GO:0005886">
    <property type="term" value="C:plasma membrane"/>
    <property type="evidence" value="ECO:0007669"/>
    <property type="project" value="UniProtKB-SubCell"/>
</dbReference>